<organism evidence="2 3">
    <name type="scientific">Rhizobium jaguaris</name>
    <dbReference type="NCBI Taxonomy" id="1312183"/>
    <lineage>
        <taxon>Bacteria</taxon>
        <taxon>Pseudomonadati</taxon>
        <taxon>Pseudomonadota</taxon>
        <taxon>Alphaproteobacteria</taxon>
        <taxon>Hyphomicrobiales</taxon>
        <taxon>Rhizobiaceae</taxon>
        <taxon>Rhizobium/Agrobacterium group</taxon>
        <taxon>Rhizobium</taxon>
    </lineage>
</organism>
<proteinExistence type="predicted"/>
<dbReference type="RefSeq" id="WP_120706646.1">
    <property type="nucleotide sequence ID" value="NZ_CP032695.1"/>
</dbReference>
<dbReference type="InterPro" id="IPR036691">
    <property type="entry name" value="Endo/exonu/phosph_ase_sf"/>
</dbReference>
<dbReference type="OrthoDB" id="155529at2"/>
<dbReference type="SUPFAM" id="SSF56219">
    <property type="entry name" value="DNase I-like"/>
    <property type="match status" value="1"/>
</dbReference>
<dbReference type="Gene3D" id="3.60.10.10">
    <property type="entry name" value="Endonuclease/exonuclease/phosphatase"/>
    <property type="match status" value="1"/>
</dbReference>
<evidence type="ECO:0000313" key="2">
    <source>
        <dbReference type="EMBL" id="AYG61704.1"/>
    </source>
</evidence>
<dbReference type="InterPro" id="IPR005135">
    <property type="entry name" value="Endo/exonuclease/phosphatase"/>
</dbReference>
<geneLocation type="plasmid" evidence="3">
    <name>prccge525c</name>
</geneLocation>
<dbReference type="Pfam" id="PF03372">
    <property type="entry name" value="Exo_endo_phos"/>
    <property type="match status" value="1"/>
</dbReference>
<accession>A0A387G002</accession>
<reference evidence="2 3" key="1">
    <citation type="submission" date="2018-10" db="EMBL/GenBank/DDBJ databases">
        <title>Rhizobium etli, R. leguminosarum and a new Rhizobium genospecies from Phaseolus dumosus.</title>
        <authorList>
            <person name="Ramirez-Puebla S.T."/>
            <person name="Rogel-Hernandez M.A."/>
            <person name="Guerrero G."/>
            <person name="Ormeno-Orrillo E."/>
            <person name="Martinez-Romero J.C."/>
            <person name="Negrete-Yankelevich S."/>
            <person name="Martinez-Romero E."/>
        </authorList>
    </citation>
    <scope>NUCLEOTIDE SEQUENCE [LARGE SCALE GENOMIC DNA]</scope>
    <source>
        <strain evidence="2 3">CCGE525</strain>
        <plasmid evidence="3">prccge525c</plasmid>
    </source>
</reference>
<protein>
    <recommendedName>
        <fullName evidence="1">Endonuclease/exonuclease/phosphatase domain-containing protein</fullName>
    </recommendedName>
</protein>
<dbReference type="KEGG" id="rjg:CCGE525_22720"/>
<evidence type="ECO:0000259" key="1">
    <source>
        <dbReference type="Pfam" id="PF03372"/>
    </source>
</evidence>
<gene>
    <name evidence="2" type="ORF">CCGE525_22720</name>
</gene>
<dbReference type="AlphaFoldDB" id="A0A387G002"/>
<keyword evidence="3" id="KW-1185">Reference proteome</keyword>
<name>A0A387G002_9HYPH</name>
<keyword evidence="2" id="KW-0614">Plasmid</keyword>
<feature type="domain" description="Endonuclease/exonuclease/phosphatase" evidence="1">
    <location>
        <begin position="15"/>
        <end position="93"/>
    </location>
</feature>
<evidence type="ECO:0000313" key="3">
    <source>
        <dbReference type="Proteomes" id="UP000282195"/>
    </source>
</evidence>
<dbReference type="GO" id="GO:0003824">
    <property type="term" value="F:catalytic activity"/>
    <property type="evidence" value="ECO:0007669"/>
    <property type="project" value="InterPro"/>
</dbReference>
<dbReference type="EMBL" id="CP032695">
    <property type="protein sequence ID" value="AYG61704.1"/>
    <property type="molecule type" value="Genomic_DNA"/>
</dbReference>
<sequence>MLPAPCNIRYGIGKDDHYDLGRTLDEVSHADIVALQEIDVGWSRTDFHGQVEMIKQRFPGYAVAWGPNIDTMSSRGATERRQHGNAIVSRYCPILSCRLALLWLPPVLQEVSDLLCV</sequence>
<dbReference type="Proteomes" id="UP000282195">
    <property type="component" value="Plasmid pRCCGE525c"/>
</dbReference>